<organism evidence="2 3">
    <name type="scientific">Nocardioides aestuarii</name>
    <dbReference type="NCBI Taxonomy" id="252231"/>
    <lineage>
        <taxon>Bacteria</taxon>
        <taxon>Bacillati</taxon>
        <taxon>Actinomycetota</taxon>
        <taxon>Actinomycetes</taxon>
        <taxon>Propionibacteriales</taxon>
        <taxon>Nocardioidaceae</taxon>
        <taxon>Nocardioides</taxon>
    </lineage>
</organism>
<evidence type="ECO:0000313" key="3">
    <source>
        <dbReference type="Proteomes" id="UP001597351"/>
    </source>
</evidence>
<keyword evidence="2" id="KW-0413">Isomerase</keyword>
<dbReference type="EMBL" id="JBHUGD010000003">
    <property type="protein sequence ID" value="MFD1946608.1"/>
    <property type="molecule type" value="Genomic_DNA"/>
</dbReference>
<dbReference type="PANTHER" id="PTHR40758:SF1">
    <property type="entry name" value="CONSERVED PROTEIN"/>
    <property type="match status" value="1"/>
</dbReference>
<dbReference type="NCBIfam" id="TIGR03083">
    <property type="entry name" value="maleylpyruvate isomerase family mycothiol-dependent enzyme"/>
    <property type="match status" value="1"/>
</dbReference>
<evidence type="ECO:0000313" key="2">
    <source>
        <dbReference type="EMBL" id="MFD1946608.1"/>
    </source>
</evidence>
<sequence length="237" mass="25600">MIPTPEHVATAAERFATVLADADPAAVVPACPGWTVHDLVAHLGNVHTWAAAIVTSGGPVEEPTTDPGKVPLDQWYAARAAHLVQVLADSDPEAPCWNFARVGEVAGFWRRRQLHEVLMHLVDLDQAHGRTTDLEPTTCADAVSETFEVFGPRLHARGVRVDLEAPVSFVATDTGDTWTLRPSGDGPPALDRDDLVANRVTGTAEQLWLKIWKRADDVTVDGDADRVGRLLSSRLSA</sequence>
<name>A0ABW4TJV3_9ACTN</name>
<dbReference type="Pfam" id="PF11716">
    <property type="entry name" value="MDMPI_N"/>
    <property type="match status" value="1"/>
</dbReference>
<proteinExistence type="predicted"/>
<dbReference type="InterPro" id="IPR017517">
    <property type="entry name" value="Maleyloyr_isom"/>
</dbReference>
<gene>
    <name evidence="2" type="ORF">ACFSDE_07385</name>
</gene>
<protein>
    <submittedName>
        <fullName evidence="2">Maleylpyruvate isomerase family mycothiol-dependent enzyme</fullName>
    </submittedName>
</protein>
<keyword evidence="3" id="KW-1185">Reference proteome</keyword>
<comment type="caution">
    <text evidence="2">The sequence shown here is derived from an EMBL/GenBank/DDBJ whole genome shotgun (WGS) entry which is preliminary data.</text>
</comment>
<dbReference type="RefSeq" id="WP_343916918.1">
    <property type="nucleotide sequence ID" value="NZ_BAAAJT010000002.1"/>
</dbReference>
<accession>A0ABW4TJV3</accession>
<dbReference type="SUPFAM" id="SSF109854">
    <property type="entry name" value="DinB/YfiT-like putative metalloenzymes"/>
    <property type="match status" value="1"/>
</dbReference>
<dbReference type="Proteomes" id="UP001597351">
    <property type="component" value="Unassembled WGS sequence"/>
</dbReference>
<evidence type="ECO:0000259" key="1">
    <source>
        <dbReference type="Pfam" id="PF11716"/>
    </source>
</evidence>
<dbReference type="GO" id="GO:0016853">
    <property type="term" value="F:isomerase activity"/>
    <property type="evidence" value="ECO:0007669"/>
    <property type="project" value="UniProtKB-KW"/>
</dbReference>
<feature type="domain" description="Mycothiol-dependent maleylpyruvate isomerase metal-binding" evidence="1">
    <location>
        <begin position="9"/>
        <end position="124"/>
    </location>
</feature>
<dbReference type="Gene3D" id="1.20.120.450">
    <property type="entry name" value="dinb family like domain"/>
    <property type="match status" value="1"/>
</dbReference>
<dbReference type="InterPro" id="IPR034660">
    <property type="entry name" value="DinB/YfiT-like"/>
</dbReference>
<dbReference type="PANTHER" id="PTHR40758">
    <property type="entry name" value="CONSERVED PROTEIN"/>
    <property type="match status" value="1"/>
</dbReference>
<reference evidence="3" key="1">
    <citation type="journal article" date="2019" name="Int. J. Syst. Evol. Microbiol.">
        <title>The Global Catalogue of Microorganisms (GCM) 10K type strain sequencing project: providing services to taxonomists for standard genome sequencing and annotation.</title>
        <authorList>
            <consortium name="The Broad Institute Genomics Platform"/>
            <consortium name="The Broad Institute Genome Sequencing Center for Infectious Disease"/>
            <person name="Wu L."/>
            <person name="Ma J."/>
        </authorList>
    </citation>
    <scope>NUCLEOTIDE SEQUENCE [LARGE SCALE GENOMIC DNA]</scope>
    <source>
        <strain evidence="3">CGMCC 1.12477</strain>
    </source>
</reference>
<dbReference type="InterPro" id="IPR024344">
    <property type="entry name" value="MDMPI_metal-binding"/>
</dbReference>